<reference evidence="2" key="1">
    <citation type="submission" date="2016-10" db="EMBL/GenBank/DDBJ databases">
        <authorList>
            <person name="Varghese N."/>
            <person name="Submissions S."/>
        </authorList>
    </citation>
    <scope>NUCLEOTIDE SEQUENCE [LARGE SCALE GENOMIC DNA]</scope>
    <source>
        <strain evidence="2">DSM 15282</strain>
    </source>
</reference>
<proteinExistence type="predicted"/>
<name>A0A1I5IIE3_9BACT</name>
<dbReference type="Proteomes" id="UP000199564">
    <property type="component" value="Unassembled WGS sequence"/>
</dbReference>
<evidence type="ECO:0008006" key="3">
    <source>
        <dbReference type="Google" id="ProtNLM"/>
    </source>
</evidence>
<dbReference type="RefSeq" id="WP_091655008.1">
    <property type="nucleotide sequence ID" value="NZ_FOVW01000009.1"/>
</dbReference>
<keyword evidence="2" id="KW-1185">Reference proteome</keyword>
<sequence length="180" mass="21096">MGKEELVINREELYERIFEVVQDIENELYDLNKSGVFFAPELHIVFEIGKALFRNRKALFGDEKINWLRERNFGNGGPSDLAFELNPKSEYVVFEFKVADKWSSYLGDIQKLQRLKNDENITYHRFFVALVDSFLGKVDPRILEVQNPFGLKPEFKRSFPVSYSGYKSSMDCTLVIYEVK</sequence>
<dbReference type="STRING" id="226506.SAMN04488519_10912"/>
<protein>
    <recommendedName>
        <fullName evidence="3">PD-(D/E)XK nuclease superfamily protein</fullName>
    </recommendedName>
</protein>
<dbReference type="EMBL" id="FOVW01000009">
    <property type="protein sequence ID" value="SFO60335.1"/>
    <property type="molecule type" value="Genomic_DNA"/>
</dbReference>
<gene>
    <name evidence="1" type="ORF">SAMN04488519_10912</name>
</gene>
<evidence type="ECO:0000313" key="2">
    <source>
        <dbReference type="Proteomes" id="UP000199564"/>
    </source>
</evidence>
<organism evidence="1 2">
    <name type="scientific">Algoriphagus ornithinivorans</name>
    <dbReference type="NCBI Taxonomy" id="226506"/>
    <lineage>
        <taxon>Bacteria</taxon>
        <taxon>Pseudomonadati</taxon>
        <taxon>Bacteroidota</taxon>
        <taxon>Cytophagia</taxon>
        <taxon>Cytophagales</taxon>
        <taxon>Cyclobacteriaceae</taxon>
        <taxon>Algoriphagus</taxon>
    </lineage>
</organism>
<dbReference type="AlphaFoldDB" id="A0A1I5IIE3"/>
<evidence type="ECO:0000313" key="1">
    <source>
        <dbReference type="EMBL" id="SFO60335.1"/>
    </source>
</evidence>
<accession>A0A1I5IIE3</accession>